<evidence type="ECO:0000256" key="1">
    <source>
        <dbReference type="ARBA" id="ARBA00022729"/>
    </source>
</evidence>
<evidence type="ECO:0000259" key="3">
    <source>
        <dbReference type="Pfam" id="PF03330"/>
    </source>
</evidence>
<organism evidence="4 5">
    <name type="scientific">Stachybotrys chartarum (strain CBS 109288 / IBT 7711)</name>
    <name type="common">Toxic black mold</name>
    <name type="synonym">Stilbospora chartarum</name>
    <dbReference type="NCBI Taxonomy" id="1280523"/>
    <lineage>
        <taxon>Eukaryota</taxon>
        <taxon>Fungi</taxon>
        <taxon>Dikarya</taxon>
        <taxon>Ascomycota</taxon>
        <taxon>Pezizomycotina</taxon>
        <taxon>Sordariomycetes</taxon>
        <taxon>Hypocreomycetidae</taxon>
        <taxon>Hypocreales</taxon>
        <taxon>Stachybotryaceae</taxon>
        <taxon>Stachybotrys</taxon>
    </lineage>
</organism>
<dbReference type="InterPro" id="IPR036908">
    <property type="entry name" value="RlpA-like_sf"/>
</dbReference>
<name>A0A084B565_STACB</name>
<proteinExistence type="predicted"/>
<dbReference type="InterPro" id="IPR051477">
    <property type="entry name" value="Expansin_CellWall"/>
</dbReference>
<dbReference type="Proteomes" id="UP000028045">
    <property type="component" value="Unassembled WGS sequence"/>
</dbReference>
<dbReference type="EMBL" id="KL648018">
    <property type="protein sequence ID" value="KEY72694.1"/>
    <property type="molecule type" value="Genomic_DNA"/>
</dbReference>
<dbReference type="PANTHER" id="PTHR31836:SF27">
    <property type="entry name" value="RLPA-LIKE PROTEIN DOUBLE-PSI BETA-BARREL DOMAIN-CONTAINING PROTEIN"/>
    <property type="match status" value="1"/>
</dbReference>
<dbReference type="OrthoDB" id="406505at2759"/>
<dbReference type="SUPFAM" id="SSF50685">
    <property type="entry name" value="Barwin-like endoglucanases"/>
    <property type="match status" value="1"/>
</dbReference>
<dbReference type="Gene3D" id="2.40.40.10">
    <property type="entry name" value="RlpA-like domain"/>
    <property type="match status" value="1"/>
</dbReference>
<keyword evidence="1" id="KW-0732">Signal</keyword>
<feature type="compositionally biased region" description="Polar residues" evidence="2">
    <location>
        <begin position="1"/>
        <end position="29"/>
    </location>
</feature>
<reference evidence="4 5" key="1">
    <citation type="journal article" date="2014" name="BMC Genomics">
        <title>Comparative genome sequencing reveals chemotype-specific gene clusters in the toxigenic black mold Stachybotrys.</title>
        <authorList>
            <person name="Semeiks J."/>
            <person name="Borek D."/>
            <person name="Otwinowski Z."/>
            <person name="Grishin N.V."/>
        </authorList>
    </citation>
    <scope>NUCLEOTIDE SEQUENCE [LARGE SCALE GENOMIC DNA]</scope>
    <source>
        <strain evidence="5">CBS 109288 / IBT 7711</strain>
    </source>
</reference>
<dbReference type="PANTHER" id="PTHR31836">
    <property type="match status" value="1"/>
</dbReference>
<dbReference type="Pfam" id="PF03330">
    <property type="entry name" value="DPBB_1"/>
    <property type="match status" value="1"/>
</dbReference>
<keyword evidence="5" id="KW-1185">Reference proteome</keyword>
<sequence>MLKLSSPSSTTFSTQNLSPNNQTPPTFTLMNPPPSQTTMLVLNTLLGISALFGLTAAAPSGNSPNMAGEITFFEPGLGACGQVHGPDDFIAAVSHIRYDRESLCGRMLRVTRDGRSANVRVVDRCAGCKEDDIDLSPAAFRQAIGDLGLGRVSGNWEWI</sequence>
<evidence type="ECO:0000313" key="5">
    <source>
        <dbReference type="Proteomes" id="UP000028045"/>
    </source>
</evidence>
<dbReference type="HOGENOM" id="CLU_047639_6_3_1"/>
<feature type="region of interest" description="Disordered" evidence="2">
    <location>
        <begin position="1"/>
        <end position="33"/>
    </location>
</feature>
<gene>
    <name evidence="4" type="ORF">S7711_02483</name>
</gene>
<dbReference type="InterPro" id="IPR009009">
    <property type="entry name" value="RlpA-like_DPBB"/>
</dbReference>
<dbReference type="AlphaFoldDB" id="A0A084B565"/>
<feature type="domain" description="RlpA-like protein double-psi beta-barrel" evidence="3">
    <location>
        <begin position="67"/>
        <end position="142"/>
    </location>
</feature>
<protein>
    <recommendedName>
        <fullName evidence="3">RlpA-like protein double-psi beta-barrel domain-containing protein</fullName>
    </recommendedName>
</protein>
<dbReference type="CDD" id="cd22191">
    <property type="entry name" value="DPBB_RlpA_EXP_N-like"/>
    <property type="match status" value="1"/>
</dbReference>
<accession>A0A084B565</accession>
<evidence type="ECO:0000256" key="2">
    <source>
        <dbReference type="SAM" id="MobiDB-lite"/>
    </source>
</evidence>
<evidence type="ECO:0000313" key="4">
    <source>
        <dbReference type="EMBL" id="KEY72694.1"/>
    </source>
</evidence>